<organism evidence="2 3">
    <name type="scientific">Gigaspora margarita</name>
    <dbReference type="NCBI Taxonomy" id="4874"/>
    <lineage>
        <taxon>Eukaryota</taxon>
        <taxon>Fungi</taxon>
        <taxon>Fungi incertae sedis</taxon>
        <taxon>Mucoromycota</taxon>
        <taxon>Glomeromycotina</taxon>
        <taxon>Glomeromycetes</taxon>
        <taxon>Diversisporales</taxon>
        <taxon>Gigasporaceae</taxon>
        <taxon>Gigaspora</taxon>
    </lineage>
</organism>
<evidence type="ECO:0000313" key="3">
    <source>
        <dbReference type="Proteomes" id="UP000789901"/>
    </source>
</evidence>
<protein>
    <submittedName>
        <fullName evidence="2">25850_t:CDS:1</fullName>
    </submittedName>
</protein>
<gene>
    <name evidence="2" type="ORF">GMARGA_LOCUS23281</name>
</gene>
<keyword evidence="3" id="KW-1185">Reference proteome</keyword>
<feature type="region of interest" description="Disordered" evidence="1">
    <location>
        <begin position="78"/>
        <end position="98"/>
    </location>
</feature>
<evidence type="ECO:0000313" key="2">
    <source>
        <dbReference type="EMBL" id="CAG8801826.1"/>
    </source>
</evidence>
<feature type="non-terminal residue" evidence="2">
    <location>
        <position position="207"/>
    </location>
</feature>
<dbReference type="Proteomes" id="UP000789901">
    <property type="component" value="Unassembled WGS sequence"/>
</dbReference>
<comment type="caution">
    <text evidence="2">The sequence shown here is derived from an EMBL/GenBank/DDBJ whole genome shotgun (WGS) entry which is preliminary data.</text>
</comment>
<name>A0ABN7VVM8_GIGMA</name>
<accession>A0ABN7VVM8</accession>
<proteinExistence type="predicted"/>
<sequence length="207" mass="23674">MPKETGIKALQKKKAQVAHSAQCVSYSFINLASSEEYFDSNDDSDESSDNNFMELEDLDEIIRHLAFFSNNQQLVADNDESSRDFQNQNNQGGEVLGEESVLSRAEEARYMTVLYFLRLLLQGQKKLEAAKMVANIVNGGPWLARSIRPDLREKFSSKSLLHDELVSLKVASYLRFQKFKVDLIMIKSYFEQQILPQLNIESVQHIS</sequence>
<reference evidence="2 3" key="1">
    <citation type="submission" date="2021-06" db="EMBL/GenBank/DDBJ databases">
        <authorList>
            <person name="Kallberg Y."/>
            <person name="Tangrot J."/>
            <person name="Rosling A."/>
        </authorList>
    </citation>
    <scope>NUCLEOTIDE SEQUENCE [LARGE SCALE GENOMIC DNA]</scope>
    <source>
        <strain evidence="2 3">120-4 pot B 10/14</strain>
    </source>
</reference>
<evidence type="ECO:0000256" key="1">
    <source>
        <dbReference type="SAM" id="MobiDB-lite"/>
    </source>
</evidence>
<dbReference type="EMBL" id="CAJVQB010023428">
    <property type="protein sequence ID" value="CAG8801826.1"/>
    <property type="molecule type" value="Genomic_DNA"/>
</dbReference>